<evidence type="ECO:0000313" key="3">
    <source>
        <dbReference type="Proteomes" id="UP000886657"/>
    </source>
</evidence>
<accession>A0A9D7SFA5</accession>
<protein>
    <submittedName>
        <fullName evidence="2">Uncharacterized protein</fullName>
    </submittedName>
</protein>
<evidence type="ECO:0000313" key="2">
    <source>
        <dbReference type="EMBL" id="MBK9796315.1"/>
    </source>
</evidence>
<dbReference type="Proteomes" id="UP000886657">
    <property type="component" value="Unassembled WGS sequence"/>
</dbReference>
<dbReference type="EMBL" id="JADKIO010000005">
    <property type="protein sequence ID" value="MBK9796315.1"/>
    <property type="molecule type" value="Genomic_DNA"/>
</dbReference>
<feature type="region of interest" description="Disordered" evidence="1">
    <location>
        <begin position="72"/>
        <end position="106"/>
    </location>
</feature>
<comment type="caution">
    <text evidence="2">The sequence shown here is derived from an EMBL/GenBank/DDBJ whole genome shotgun (WGS) entry which is preliminary data.</text>
</comment>
<organism evidence="2 3">
    <name type="scientific">Candidatus Geothrix skivensis</name>
    <dbReference type="NCBI Taxonomy" id="2954439"/>
    <lineage>
        <taxon>Bacteria</taxon>
        <taxon>Pseudomonadati</taxon>
        <taxon>Acidobacteriota</taxon>
        <taxon>Holophagae</taxon>
        <taxon>Holophagales</taxon>
        <taxon>Holophagaceae</taxon>
        <taxon>Geothrix</taxon>
    </lineage>
</organism>
<name>A0A9D7SFA5_9BACT</name>
<proteinExistence type="predicted"/>
<reference evidence="2" key="1">
    <citation type="submission" date="2020-10" db="EMBL/GenBank/DDBJ databases">
        <title>Connecting structure to function with the recovery of over 1000 high-quality activated sludge metagenome-assembled genomes encoding full-length rRNA genes using long-read sequencing.</title>
        <authorList>
            <person name="Singleton C.M."/>
            <person name="Petriglieri F."/>
            <person name="Kristensen J.M."/>
            <person name="Kirkegaard R.H."/>
            <person name="Michaelsen T.Y."/>
            <person name="Andersen M.H."/>
            <person name="Karst S.M."/>
            <person name="Dueholm M.S."/>
            <person name="Nielsen P.H."/>
            <person name="Albertsen M."/>
        </authorList>
    </citation>
    <scope>NUCLEOTIDE SEQUENCE</scope>
    <source>
        <strain evidence="2">Skiv_18-Q3-R9-52_MAXAC.067</strain>
    </source>
</reference>
<gene>
    <name evidence="2" type="ORF">IPP58_07430</name>
</gene>
<dbReference type="AlphaFoldDB" id="A0A9D7SFA5"/>
<sequence>MDPSPALFTQAGSAACPRAWRQAAQPGVLIHLKRLRPGLEKLVAVAGGAGATANGTRRPGALLAQGSRLGFAVRHLDPNRSRPPRRSNPGPTARATQTKKKGIHYGTEREVVGTSGERWCSFPATCRPVPQLIMACSN</sequence>
<evidence type="ECO:0000256" key="1">
    <source>
        <dbReference type="SAM" id="MobiDB-lite"/>
    </source>
</evidence>